<protein>
    <recommendedName>
        <fullName evidence="4">WXG100 family type VII secretion target</fullName>
    </recommendedName>
</protein>
<reference evidence="2 3" key="1">
    <citation type="submission" date="2021-12" db="EMBL/GenBank/DDBJ databases">
        <title>Genome sequence of Kibdelosporangium philippinense ATCC 49844.</title>
        <authorList>
            <person name="Fedorov E.A."/>
            <person name="Omeragic M."/>
            <person name="Shalygina K.F."/>
            <person name="Maclea K.S."/>
        </authorList>
    </citation>
    <scope>NUCLEOTIDE SEQUENCE [LARGE SCALE GENOMIC DNA]</scope>
    <source>
        <strain evidence="2 3">ATCC 49844</strain>
    </source>
</reference>
<dbReference type="RefSeq" id="WP_233730036.1">
    <property type="nucleotide sequence ID" value="NZ_JAJVCN010000003.1"/>
</dbReference>
<accession>A0ABS8ZPJ0</accession>
<dbReference type="Proteomes" id="UP001521150">
    <property type="component" value="Unassembled WGS sequence"/>
</dbReference>
<proteinExistence type="predicted"/>
<evidence type="ECO:0000313" key="2">
    <source>
        <dbReference type="EMBL" id="MCE7008546.1"/>
    </source>
</evidence>
<gene>
    <name evidence="2" type="ORF">LWC34_37900</name>
</gene>
<name>A0ABS8ZPJ0_9PSEU</name>
<evidence type="ECO:0000313" key="3">
    <source>
        <dbReference type="Proteomes" id="UP001521150"/>
    </source>
</evidence>
<keyword evidence="3" id="KW-1185">Reference proteome</keyword>
<sequence length="102" mass="10999">MPEPADHVRVTPDTLRAVAHEILDLADATHHHARLLGGAQDNLNGAPPGLDSPRAHADVESGWQQALHTLNTKIAVDADTLLLNAEAYAANELRTTRSMRVI</sequence>
<organism evidence="2 3">
    <name type="scientific">Kibdelosporangium philippinense</name>
    <dbReference type="NCBI Taxonomy" id="211113"/>
    <lineage>
        <taxon>Bacteria</taxon>
        <taxon>Bacillati</taxon>
        <taxon>Actinomycetota</taxon>
        <taxon>Actinomycetes</taxon>
        <taxon>Pseudonocardiales</taxon>
        <taxon>Pseudonocardiaceae</taxon>
        <taxon>Kibdelosporangium</taxon>
    </lineage>
</organism>
<evidence type="ECO:0000256" key="1">
    <source>
        <dbReference type="SAM" id="MobiDB-lite"/>
    </source>
</evidence>
<comment type="caution">
    <text evidence="2">The sequence shown here is derived from an EMBL/GenBank/DDBJ whole genome shotgun (WGS) entry which is preliminary data.</text>
</comment>
<dbReference type="EMBL" id="JAJVCN010000003">
    <property type="protein sequence ID" value="MCE7008546.1"/>
    <property type="molecule type" value="Genomic_DNA"/>
</dbReference>
<feature type="region of interest" description="Disordered" evidence="1">
    <location>
        <begin position="37"/>
        <end position="56"/>
    </location>
</feature>
<evidence type="ECO:0008006" key="4">
    <source>
        <dbReference type="Google" id="ProtNLM"/>
    </source>
</evidence>